<name>A0A1S3F1M1_DIPOR</name>
<dbReference type="PANTHER" id="PTHR11487">
    <property type="entry name" value="THIOESTERASE"/>
    <property type="match status" value="1"/>
</dbReference>
<evidence type="ECO:0000256" key="11">
    <source>
        <dbReference type="ARBA" id="ARBA00048536"/>
    </source>
</evidence>
<feature type="domain" description="Thioesterase" evidence="19">
    <location>
        <begin position="28"/>
        <end position="256"/>
    </location>
</feature>
<keyword evidence="5" id="KW-0276">Fatty acid metabolism</keyword>
<evidence type="ECO:0000256" key="4">
    <source>
        <dbReference type="ARBA" id="ARBA00022801"/>
    </source>
</evidence>
<dbReference type="OrthoDB" id="541883at2759"/>
<dbReference type="SUPFAM" id="SSF53474">
    <property type="entry name" value="alpha/beta-Hydrolases"/>
    <property type="match status" value="1"/>
</dbReference>
<evidence type="ECO:0000256" key="12">
    <source>
        <dbReference type="ARBA" id="ARBA00052691"/>
    </source>
</evidence>
<gene>
    <name evidence="21" type="primary">Olah</name>
</gene>
<evidence type="ECO:0000259" key="19">
    <source>
        <dbReference type="Pfam" id="PF00975"/>
    </source>
</evidence>
<comment type="similarity">
    <text evidence="1">Belongs to the thioesterase family.</text>
</comment>
<evidence type="ECO:0000256" key="17">
    <source>
        <dbReference type="ARBA" id="ARBA00076433"/>
    </source>
</evidence>
<keyword evidence="4" id="KW-0378">Hydrolase</keyword>
<evidence type="ECO:0000256" key="14">
    <source>
        <dbReference type="ARBA" id="ARBA00065224"/>
    </source>
</evidence>
<dbReference type="CTD" id="55301"/>
<sequence length="266" mass="30232">MERKDQAGRTRNEKVLNCLIQRPNAIFKLICFPWAGGGSNHFARWGQKMSDLLEVHAVRFAGRESRLDEQFASDIHQQVDEIIDALLPIIHDKSFAFFGHSFGSSVAVLCALRLKEKYNVEPVHMFLSSATPFHSSYWQDQFLHTNQLSEEQIKHHLLELGGTPNHIIDNKDLMDQWLPMIRADVNNLKNSNVDTSSVKTQSCDFTCFIGSNDISKDMEAWKDVTSGNFDLYVLPGDHFHLVDPANEGFIHKCITKCLELSSLNLS</sequence>
<evidence type="ECO:0000256" key="13">
    <source>
        <dbReference type="ARBA" id="ARBA00053731"/>
    </source>
</evidence>
<evidence type="ECO:0000256" key="1">
    <source>
        <dbReference type="ARBA" id="ARBA00007169"/>
    </source>
</evidence>
<dbReference type="RefSeq" id="XP_012870059.1">
    <property type="nucleotide sequence ID" value="XM_013014605.1"/>
</dbReference>
<keyword evidence="3" id="KW-0444">Lipid biosynthesis</keyword>
<comment type="catalytic activity">
    <reaction evidence="12">
        <text>hexadecanoyl-CoA + H2O = hexadecanoate + CoA + H(+)</text>
        <dbReference type="Rhea" id="RHEA:16645"/>
        <dbReference type="ChEBI" id="CHEBI:7896"/>
        <dbReference type="ChEBI" id="CHEBI:15377"/>
        <dbReference type="ChEBI" id="CHEBI:15378"/>
        <dbReference type="ChEBI" id="CHEBI:57287"/>
        <dbReference type="ChEBI" id="CHEBI:57379"/>
    </reaction>
    <physiologicalReaction direction="left-to-right" evidence="12">
        <dbReference type="Rhea" id="RHEA:16646"/>
    </physiologicalReaction>
</comment>
<keyword evidence="6" id="KW-0443">Lipid metabolism</keyword>
<dbReference type="GO" id="GO:0051792">
    <property type="term" value="P:medium-chain fatty acid biosynthetic process"/>
    <property type="evidence" value="ECO:0007669"/>
    <property type="project" value="UniProtKB-ARBA"/>
</dbReference>
<accession>A0A1S3F1M1</accession>
<proteinExistence type="inferred from homology"/>
<evidence type="ECO:0000256" key="16">
    <source>
        <dbReference type="ARBA" id="ARBA00075385"/>
    </source>
</evidence>
<dbReference type="InterPro" id="IPR001031">
    <property type="entry name" value="Thioesterase"/>
</dbReference>
<evidence type="ECO:0000256" key="5">
    <source>
        <dbReference type="ARBA" id="ARBA00022832"/>
    </source>
</evidence>
<dbReference type="FunCoup" id="A0A1S3F1M1">
    <property type="interactions" value="19"/>
</dbReference>
<comment type="catalytic activity">
    <reaction evidence="11">
        <text>(9Z)-octadecenoyl-[ACP] + H2O = (9Z)-octadecenoate + holo-[ACP] + H(+)</text>
        <dbReference type="Rhea" id="RHEA:15057"/>
        <dbReference type="Rhea" id="RHEA-COMP:9685"/>
        <dbReference type="Rhea" id="RHEA-COMP:9924"/>
        <dbReference type="ChEBI" id="CHEBI:15377"/>
        <dbReference type="ChEBI" id="CHEBI:15378"/>
        <dbReference type="ChEBI" id="CHEBI:30823"/>
        <dbReference type="ChEBI" id="CHEBI:64479"/>
        <dbReference type="ChEBI" id="CHEBI:78783"/>
        <dbReference type="EC" id="3.1.2.14"/>
    </reaction>
</comment>
<dbReference type="Proteomes" id="UP000081671">
    <property type="component" value="Unplaced"/>
</dbReference>
<organism evidence="20 21">
    <name type="scientific">Dipodomys ordii</name>
    <name type="common">Ord's kangaroo rat</name>
    <dbReference type="NCBI Taxonomy" id="10020"/>
    <lineage>
        <taxon>Eukaryota</taxon>
        <taxon>Metazoa</taxon>
        <taxon>Chordata</taxon>
        <taxon>Craniata</taxon>
        <taxon>Vertebrata</taxon>
        <taxon>Euteleostomi</taxon>
        <taxon>Mammalia</taxon>
        <taxon>Eutheria</taxon>
        <taxon>Euarchontoglires</taxon>
        <taxon>Glires</taxon>
        <taxon>Rodentia</taxon>
        <taxon>Castorimorpha</taxon>
        <taxon>Heteromyidae</taxon>
        <taxon>Dipodomyinae</taxon>
        <taxon>Dipodomys</taxon>
    </lineage>
</organism>
<dbReference type="KEGG" id="dord:105984432"/>
<comment type="catalytic activity">
    <reaction evidence="10">
        <text>tetradecanoyl-CoA + H2O = tetradecanoate + CoA + H(+)</text>
        <dbReference type="Rhea" id="RHEA:40119"/>
        <dbReference type="ChEBI" id="CHEBI:15377"/>
        <dbReference type="ChEBI" id="CHEBI:15378"/>
        <dbReference type="ChEBI" id="CHEBI:30807"/>
        <dbReference type="ChEBI" id="CHEBI:57287"/>
        <dbReference type="ChEBI" id="CHEBI:57385"/>
    </reaction>
    <physiologicalReaction direction="left-to-right" evidence="10">
        <dbReference type="Rhea" id="RHEA:40120"/>
    </physiologicalReaction>
</comment>
<protein>
    <recommendedName>
        <fullName evidence="15">S-acyl fatty acid synthase thioesterase, medium chain</fullName>
        <ecNumber evidence="2">3.1.2.14</ecNumber>
    </recommendedName>
    <alternativeName>
        <fullName evidence="16">Oleoyl-ACP hydrolase</fullName>
    </alternativeName>
    <alternativeName>
        <fullName evidence="18">Thioesterase II</fullName>
    </alternativeName>
    <alternativeName>
        <fullName evidence="17">Thioesterase domain-containing protein 1</fullName>
    </alternativeName>
</protein>
<evidence type="ECO:0000256" key="10">
    <source>
        <dbReference type="ARBA" id="ARBA00048180"/>
    </source>
</evidence>
<comment type="catalytic activity">
    <reaction evidence="9">
        <text>dodecanoyl-CoA + H2O = dodecanoate + CoA + H(+)</text>
        <dbReference type="Rhea" id="RHEA:30135"/>
        <dbReference type="ChEBI" id="CHEBI:15377"/>
        <dbReference type="ChEBI" id="CHEBI:15378"/>
        <dbReference type="ChEBI" id="CHEBI:18262"/>
        <dbReference type="ChEBI" id="CHEBI:57287"/>
        <dbReference type="ChEBI" id="CHEBI:57375"/>
    </reaction>
    <physiologicalReaction direction="left-to-right" evidence="9">
        <dbReference type="Rhea" id="RHEA:30136"/>
    </physiologicalReaction>
</comment>
<comment type="catalytic activity">
    <reaction evidence="8">
        <text>decanoyl-CoA + H2O = decanoate + CoA + H(+)</text>
        <dbReference type="Rhea" id="RHEA:40059"/>
        <dbReference type="ChEBI" id="CHEBI:15377"/>
        <dbReference type="ChEBI" id="CHEBI:15378"/>
        <dbReference type="ChEBI" id="CHEBI:27689"/>
        <dbReference type="ChEBI" id="CHEBI:57287"/>
        <dbReference type="ChEBI" id="CHEBI:61430"/>
    </reaction>
    <physiologicalReaction direction="left-to-right" evidence="8">
        <dbReference type="Rhea" id="RHEA:40060"/>
    </physiologicalReaction>
</comment>
<comment type="function">
    <text evidence="13">Contributes to the release of free fatty acids from fatty acid synthase (FASN). Has broad substrate specificity, giving rise to a range of free fatty acids with chain lengths between 10 and 16 carbon atoms (C10 - C16).</text>
</comment>
<keyword evidence="20" id="KW-1185">Reference proteome</keyword>
<evidence type="ECO:0000313" key="21">
    <source>
        <dbReference type="RefSeq" id="XP_012870059.1"/>
    </source>
</evidence>
<dbReference type="GO" id="GO:0016297">
    <property type="term" value="F:fatty acyl-[ACP] hydrolase activity"/>
    <property type="evidence" value="ECO:0007669"/>
    <property type="project" value="UniProtKB-EC"/>
</dbReference>
<evidence type="ECO:0000313" key="20">
    <source>
        <dbReference type="Proteomes" id="UP000081671"/>
    </source>
</evidence>
<dbReference type="InParanoid" id="A0A1S3F1M1"/>
<dbReference type="STRING" id="10020.ENSDORP00000018484"/>
<evidence type="ECO:0000256" key="8">
    <source>
        <dbReference type="ARBA" id="ARBA00047969"/>
    </source>
</evidence>
<dbReference type="Gene3D" id="3.40.50.1820">
    <property type="entry name" value="alpha/beta hydrolase"/>
    <property type="match status" value="1"/>
</dbReference>
<reference evidence="21" key="1">
    <citation type="submission" date="2025-08" db="UniProtKB">
        <authorList>
            <consortium name="RefSeq"/>
        </authorList>
    </citation>
    <scope>IDENTIFICATION</scope>
    <source>
        <tissue evidence="21">Kidney</tissue>
    </source>
</reference>
<dbReference type="AlphaFoldDB" id="A0A1S3F1M1"/>
<evidence type="ECO:0000256" key="3">
    <source>
        <dbReference type="ARBA" id="ARBA00022516"/>
    </source>
</evidence>
<dbReference type="EC" id="3.1.2.14" evidence="2"/>
<evidence type="ECO:0000256" key="18">
    <source>
        <dbReference type="ARBA" id="ARBA00079653"/>
    </source>
</evidence>
<keyword evidence="7" id="KW-0275">Fatty acid biosynthesis</keyword>
<dbReference type="InterPro" id="IPR029058">
    <property type="entry name" value="AB_hydrolase_fold"/>
</dbReference>
<evidence type="ECO:0000256" key="15">
    <source>
        <dbReference type="ARBA" id="ARBA00073799"/>
    </source>
</evidence>
<dbReference type="ESTHER" id="dipor-a0a1s3f1m1">
    <property type="family name" value="Thioesterase"/>
</dbReference>
<dbReference type="PANTHER" id="PTHR11487:SF0">
    <property type="entry name" value="S-ACYL FATTY ACID SYNTHASE THIOESTERASE, MEDIUM CHAIN"/>
    <property type="match status" value="1"/>
</dbReference>
<evidence type="ECO:0000256" key="6">
    <source>
        <dbReference type="ARBA" id="ARBA00023098"/>
    </source>
</evidence>
<dbReference type="Pfam" id="PF00975">
    <property type="entry name" value="Thioesterase"/>
    <property type="match status" value="1"/>
</dbReference>
<dbReference type="FunFam" id="3.40.50.1820:FF:000153">
    <property type="entry name" value="Surfactin synthase thioesterase subunit"/>
    <property type="match status" value="1"/>
</dbReference>
<evidence type="ECO:0000256" key="9">
    <source>
        <dbReference type="ARBA" id="ARBA00048074"/>
    </source>
</evidence>
<dbReference type="InterPro" id="IPR012223">
    <property type="entry name" value="TEII"/>
</dbReference>
<comment type="subunit">
    <text evidence="14">Interacts (via C-terminus) with FASN.</text>
</comment>
<evidence type="ECO:0000256" key="7">
    <source>
        <dbReference type="ARBA" id="ARBA00023160"/>
    </source>
</evidence>
<evidence type="ECO:0000256" key="2">
    <source>
        <dbReference type="ARBA" id="ARBA00012480"/>
    </source>
</evidence>
<dbReference type="GeneID" id="105984432"/>